<dbReference type="EMBL" id="JAOUSE010000044">
    <property type="protein sequence ID" value="MCU9595241.1"/>
    <property type="molecule type" value="Genomic_DNA"/>
</dbReference>
<comment type="caution">
    <text evidence="2">The sequence shown here is derived from an EMBL/GenBank/DDBJ whole genome shotgun (WGS) entry which is preliminary data.</text>
</comment>
<proteinExistence type="predicted"/>
<keyword evidence="1" id="KW-0534">Nitrate assimilation</keyword>
<accession>A0ABT2WIF4</accession>
<keyword evidence="3" id="KW-1185">Reference proteome</keyword>
<dbReference type="InterPro" id="IPR020945">
    <property type="entry name" value="DMSO/NO3_reduct_chaperone"/>
</dbReference>
<protein>
    <submittedName>
        <fullName evidence="2">Nitrate reductase molybdenum cofactor assembly chaperone</fullName>
    </submittedName>
</protein>
<name>A0ABT2WIF4_9BACI</name>
<dbReference type="PANTHER" id="PTHR43680:SF2">
    <property type="entry name" value="NITRATE REDUCTASE MOLYBDENUM COFACTOR ASSEMBLY CHAPERONE NARJ"/>
    <property type="match status" value="1"/>
</dbReference>
<evidence type="ECO:0000256" key="1">
    <source>
        <dbReference type="ARBA" id="ARBA00023063"/>
    </source>
</evidence>
<organism evidence="2 3">
    <name type="scientific">Pallidibacillus thermolactis</name>
    <dbReference type="NCBI Taxonomy" id="251051"/>
    <lineage>
        <taxon>Bacteria</taxon>
        <taxon>Bacillati</taxon>
        <taxon>Bacillota</taxon>
        <taxon>Bacilli</taxon>
        <taxon>Bacillales</taxon>
        <taxon>Bacillaceae</taxon>
        <taxon>Pallidibacillus</taxon>
    </lineage>
</organism>
<dbReference type="InterPro" id="IPR036411">
    <property type="entry name" value="TorD-like_sf"/>
</dbReference>
<dbReference type="Pfam" id="PF02613">
    <property type="entry name" value="Nitrate_red_del"/>
    <property type="match status" value="1"/>
</dbReference>
<dbReference type="RefSeq" id="WP_263062070.1">
    <property type="nucleotide sequence ID" value="NZ_JAOUSE010000044.1"/>
</dbReference>
<dbReference type="SUPFAM" id="SSF89155">
    <property type="entry name" value="TorD-like"/>
    <property type="match status" value="1"/>
</dbReference>
<reference evidence="2 3" key="1">
    <citation type="submission" date="2022-10" db="EMBL/GenBank/DDBJ databases">
        <title>Description of Fervidibacillus gen. nov. in the family Fervidibacillaceae fam. nov. with two species, Fervidibacillus albus sp. nov., and Fervidibacillus halotolerans sp. nov., isolated from tidal flat sediments.</title>
        <authorList>
            <person name="Kwon K.K."/>
            <person name="Yang S.-H."/>
        </authorList>
    </citation>
    <scope>NUCLEOTIDE SEQUENCE [LARGE SCALE GENOMIC DNA]</scope>
    <source>
        <strain evidence="2 3">DSM 23332</strain>
    </source>
</reference>
<dbReference type="Proteomes" id="UP001208656">
    <property type="component" value="Unassembled WGS sequence"/>
</dbReference>
<dbReference type="NCBIfam" id="TIGR00684">
    <property type="entry name" value="narJ"/>
    <property type="match status" value="1"/>
</dbReference>
<dbReference type="PANTHER" id="PTHR43680">
    <property type="entry name" value="NITRATE REDUCTASE MOLYBDENUM COFACTOR ASSEMBLY CHAPERONE"/>
    <property type="match status" value="1"/>
</dbReference>
<evidence type="ECO:0000313" key="3">
    <source>
        <dbReference type="Proteomes" id="UP001208656"/>
    </source>
</evidence>
<gene>
    <name evidence="2" type="primary">narJ</name>
    <name evidence="2" type="ORF">OEV82_12405</name>
</gene>
<sequence length="185" mass="21822">MSNVFDPRIYQFISILLQYPDDEWFNILQEIKSEIYTIQNKQVQQLFHTFINSIESISKDDIIENYIENFDFGKITNLYVTHLKLCEQRERGLELLKLKLFYKDHGFEMTDEELPDYLPLMLEFCGNVSKDVSNELLQMHFAAIEEIQSRLKENESIYAVLLQALLLTMEQNGIDKSDSLQEVHG</sequence>
<dbReference type="InterPro" id="IPR003765">
    <property type="entry name" value="NO3_reductase_chaperone_NarJ"/>
</dbReference>
<evidence type="ECO:0000313" key="2">
    <source>
        <dbReference type="EMBL" id="MCU9595241.1"/>
    </source>
</evidence>